<proteinExistence type="predicted"/>
<accession>A0AAF3FL07</accession>
<dbReference type="AlphaFoldDB" id="A0AAF3FL07"/>
<evidence type="ECO:0000313" key="1">
    <source>
        <dbReference type="Proteomes" id="UP000887575"/>
    </source>
</evidence>
<keyword evidence="1" id="KW-1185">Reference proteome</keyword>
<protein>
    <submittedName>
        <fullName evidence="2">Uncharacterized protein</fullName>
    </submittedName>
</protein>
<name>A0AAF3FL07_9BILA</name>
<organism evidence="1 2">
    <name type="scientific">Mesorhabditis belari</name>
    <dbReference type="NCBI Taxonomy" id="2138241"/>
    <lineage>
        <taxon>Eukaryota</taxon>
        <taxon>Metazoa</taxon>
        <taxon>Ecdysozoa</taxon>
        <taxon>Nematoda</taxon>
        <taxon>Chromadorea</taxon>
        <taxon>Rhabditida</taxon>
        <taxon>Rhabditina</taxon>
        <taxon>Rhabditomorpha</taxon>
        <taxon>Rhabditoidea</taxon>
        <taxon>Rhabditidae</taxon>
        <taxon>Mesorhabditinae</taxon>
        <taxon>Mesorhabditis</taxon>
    </lineage>
</organism>
<dbReference type="Proteomes" id="UP000887575">
    <property type="component" value="Unassembled WGS sequence"/>
</dbReference>
<sequence length="71" mass="7834">MESARLRARTTARSARYCKAVILVKNFVHVVMPATAAIHFLTRILHSTATGADKGVHFGQVEKEESSESHI</sequence>
<dbReference type="WBParaSite" id="MBELARI_LOCUS7802">
    <property type="protein sequence ID" value="MBELARI_LOCUS7802"/>
    <property type="gene ID" value="MBELARI_LOCUS7802"/>
</dbReference>
<reference evidence="2" key="1">
    <citation type="submission" date="2024-02" db="UniProtKB">
        <authorList>
            <consortium name="WormBaseParasite"/>
        </authorList>
    </citation>
    <scope>IDENTIFICATION</scope>
</reference>
<evidence type="ECO:0000313" key="2">
    <source>
        <dbReference type="WBParaSite" id="MBELARI_LOCUS7802"/>
    </source>
</evidence>